<accession>A0ABY3SY20</accession>
<dbReference type="SUPFAM" id="SSF88946">
    <property type="entry name" value="Sigma2 domain of RNA polymerase sigma factors"/>
    <property type="match status" value="1"/>
</dbReference>
<evidence type="ECO:0000256" key="2">
    <source>
        <dbReference type="ARBA" id="ARBA00023015"/>
    </source>
</evidence>
<evidence type="ECO:0000313" key="9">
    <source>
        <dbReference type="EMBL" id="UJS23789.1"/>
    </source>
</evidence>
<gene>
    <name evidence="6 9" type="primary">rpoD</name>
    <name evidence="9" type="ORF">L2Y54_17890</name>
</gene>
<dbReference type="Pfam" id="PF03979">
    <property type="entry name" value="Sigma70_r1_1"/>
    <property type="match status" value="1"/>
</dbReference>
<dbReference type="PROSITE" id="PS00716">
    <property type="entry name" value="SIGMA70_2"/>
    <property type="match status" value="1"/>
</dbReference>
<dbReference type="PROSITE" id="PS00715">
    <property type="entry name" value="SIGMA70_1"/>
    <property type="match status" value="1"/>
</dbReference>
<feature type="region of interest" description="Sigma-70 factor domain-2" evidence="6">
    <location>
        <begin position="382"/>
        <end position="452"/>
    </location>
</feature>
<dbReference type="Pfam" id="PF04545">
    <property type="entry name" value="Sigma70_r4"/>
    <property type="match status" value="1"/>
</dbReference>
<dbReference type="InterPro" id="IPR007127">
    <property type="entry name" value="RNA_pol_sigma_70_r1_1"/>
</dbReference>
<dbReference type="InterPro" id="IPR007627">
    <property type="entry name" value="RNA_pol_sigma70_r2"/>
</dbReference>
<dbReference type="Gene3D" id="1.10.10.10">
    <property type="entry name" value="Winged helix-like DNA-binding domain superfamily/Winged helix DNA-binding domain"/>
    <property type="match status" value="2"/>
</dbReference>
<dbReference type="InterPro" id="IPR007624">
    <property type="entry name" value="RNA_pol_sigma70_r3"/>
</dbReference>
<evidence type="ECO:0000256" key="6">
    <source>
        <dbReference type="HAMAP-Rule" id="MF_00963"/>
    </source>
</evidence>
<dbReference type="HAMAP" id="MF_00963">
    <property type="entry name" value="Sigma70_RpoD_SigA"/>
    <property type="match status" value="1"/>
</dbReference>
<evidence type="ECO:0000256" key="5">
    <source>
        <dbReference type="ARBA" id="ARBA00023163"/>
    </source>
</evidence>
<evidence type="ECO:0000256" key="1">
    <source>
        <dbReference type="ARBA" id="ARBA00022490"/>
    </source>
</evidence>
<dbReference type="InterPro" id="IPR013325">
    <property type="entry name" value="RNA_pol_sigma_r2"/>
</dbReference>
<dbReference type="InterPro" id="IPR007630">
    <property type="entry name" value="RNA_pol_sigma70_r4"/>
</dbReference>
<keyword evidence="5 6" id="KW-0804">Transcription</keyword>
<keyword evidence="2 6" id="KW-0805">Transcription regulation</keyword>
<dbReference type="NCBIfam" id="TIGR02393">
    <property type="entry name" value="RpoD_Cterm"/>
    <property type="match status" value="1"/>
</dbReference>
<dbReference type="InterPro" id="IPR013324">
    <property type="entry name" value="RNA_pol_sigma_r3/r4-like"/>
</dbReference>
<dbReference type="Pfam" id="PF04546">
    <property type="entry name" value="Sigma70_ner"/>
    <property type="match status" value="1"/>
</dbReference>
<dbReference type="Pfam" id="PF00140">
    <property type="entry name" value="Sigma70_r1_2"/>
    <property type="match status" value="1"/>
</dbReference>
<evidence type="ECO:0000256" key="4">
    <source>
        <dbReference type="ARBA" id="ARBA00023125"/>
    </source>
</evidence>
<dbReference type="PANTHER" id="PTHR30603">
    <property type="entry name" value="RNA POLYMERASE SIGMA FACTOR RPO"/>
    <property type="match status" value="1"/>
</dbReference>
<dbReference type="InterPro" id="IPR014284">
    <property type="entry name" value="RNA_pol_sigma-70_dom"/>
</dbReference>
<feature type="domain" description="RNA polymerase sigma-70" evidence="8">
    <location>
        <begin position="575"/>
        <end position="601"/>
    </location>
</feature>
<feature type="DNA-binding region" description="H-T-H motif" evidence="6">
    <location>
        <begin position="576"/>
        <end position="595"/>
    </location>
</feature>
<keyword evidence="10" id="KW-1185">Reference proteome</keyword>
<sequence>MSQEEQQSSLKELIAKGKEQGYLTYAEVNDHLPDTIVDPEQIEDIVAMINDMGITVYEHAPDADSLLLNDEAVQADDEAAEEAAAALANVDGDFGRTTDPVRMYMREMGTVELLTREGEIQIAIRIEEGLNEILRALAQYPASTEVLLEKASLIDSEEIRLTDIINGFVNPDEDLTAFQVTVPEELEEATIAAEEDAVAVVEEEDDEDAADPVDTGPDPEEARIKFAELRELYEASKAACASNDQAAYTATRDAVALKFMEFRLAQPIIEQLTVQLNEIVDRIRQNERHIMKLCVQKGGMARQDFIDSFPQNETDLEWLDRYCVDKRGDHTRLQNFLPKIHEAQQELLGVERECNLSISQIKDINRSMSVGEAKARRAKKEMVEANLRLVISIAKKYTNRGLQFLDLIQEGNIGLMKAVDKFEYRRGYKFSTYATWWIRQAITRSIADQARTIRIPVHMIETINKLNRISRKLLQEKGREATPEELAEAMDMPEDKIRKVLKIAKEPISMETPIGDDEDSHLGDFIEDGNILSPIESATTSSLSEVTRDVLSSLTSREAKVLRMRFGIDMNTDHTLEEVGKQFDVTRERIRQIEAKALRKLRHPSRSDMLRSFLEYEPGVLPTN</sequence>
<comment type="function">
    <text evidence="6">Sigma factors are initiation factors that promote the attachment of RNA polymerase to specific initiation sites and are then released. This sigma factor is the primary sigma factor during exponential growth.</text>
</comment>
<name>A0ABY3SY20_9GAMM</name>
<dbReference type="InterPro" id="IPR036388">
    <property type="entry name" value="WH-like_DNA-bd_sf"/>
</dbReference>
<feature type="region of interest" description="Sigma-70 factor domain-3" evidence="6">
    <location>
        <begin position="461"/>
        <end position="537"/>
    </location>
</feature>
<evidence type="ECO:0000259" key="7">
    <source>
        <dbReference type="PROSITE" id="PS00715"/>
    </source>
</evidence>
<comment type="subcellular location">
    <subcellularLocation>
        <location evidence="6">Cytoplasm</location>
    </subcellularLocation>
</comment>
<keyword evidence="1 6" id="KW-0963">Cytoplasm</keyword>
<evidence type="ECO:0000256" key="3">
    <source>
        <dbReference type="ARBA" id="ARBA00023082"/>
    </source>
</evidence>
<dbReference type="Gene3D" id="1.10.220.120">
    <property type="entry name" value="Sigma-70 factor, region 1.1"/>
    <property type="match status" value="1"/>
</dbReference>
<comment type="similarity">
    <text evidence="6">Belongs to the sigma-70 factor family. RpoD/SigA subfamily.</text>
</comment>
<dbReference type="Pfam" id="PF04539">
    <property type="entry name" value="Sigma70_r3"/>
    <property type="match status" value="1"/>
</dbReference>
<dbReference type="InterPro" id="IPR007631">
    <property type="entry name" value="RNA_pol_sigma_70_non-ess"/>
</dbReference>
<evidence type="ECO:0000259" key="8">
    <source>
        <dbReference type="PROSITE" id="PS00716"/>
    </source>
</evidence>
<dbReference type="PANTHER" id="PTHR30603:SF60">
    <property type="entry name" value="RNA POLYMERASE SIGMA FACTOR RPOD"/>
    <property type="match status" value="1"/>
</dbReference>
<dbReference type="InterPro" id="IPR009042">
    <property type="entry name" value="RNA_pol_sigma70_r1_2"/>
</dbReference>
<proteinExistence type="inferred from homology"/>
<dbReference type="RefSeq" id="WP_236497995.1">
    <property type="nucleotide sequence ID" value="NZ_CP091244.1"/>
</dbReference>
<keyword evidence="3 6" id="KW-0731">Sigma factor</keyword>
<dbReference type="EMBL" id="CP091244">
    <property type="protein sequence ID" value="UJS23789.1"/>
    <property type="molecule type" value="Genomic_DNA"/>
</dbReference>
<dbReference type="SUPFAM" id="SSF88659">
    <property type="entry name" value="Sigma3 and sigma4 domains of RNA polymerase sigma factors"/>
    <property type="match status" value="2"/>
</dbReference>
<dbReference type="Proteomes" id="UP001054801">
    <property type="component" value="Chromosome"/>
</dbReference>
<feature type="domain" description="RNA polymerase sigma-70" evidence="7">
    <location>
        <begin position="406"/>
        <end position="419"/>
    </location>
</feature>
<dbReference type="NCBIfam" id="NF004208">
    <property type="entry name" value="PRK05658.1"/>
    <property type="match status" value="1"/>
</dbReference>
<dbReference type="Pfam" id="PF04542">
    <property type="entry name" value="Sigma70_r2"/>
    <property type="match status" value="1"/>
</dbReference>
<reference evidence="9" key="1">
    <citation type="journal article" date="2022" name="Microorganisms">
        <title>Two New Species of Filamentous Sulfur Bacteria of the Genus Thiothrix, Thiothrix winogradskyi sp. nov. and 'Candidatus Thiothrix sulfatifontis' sp. nov.</title>
        <authorList>
            <person name="Ravin N.V."/>
            <person name="Rossetti S."/>
            <person name="Beletsky A.V."/>
            <person name="Kadnikov V.V."/>
            <person name="Rudenko T.S."/>
            <person name="Smolyakov D.D."/>
            <person name="Moskvitina M.I."/>
            <person name="Gureeva M.V."/>
            <person name="Mardanov A.V."/>
            <person name="Grabovich M.Y."/>
        </authorList>
    </citation>
    <scope>NUCLEOTIDE SEQUENCE</scope>
    <source>
        <strain evidence="9">CT3</strain>
    </source>
</reference>
<dbReference type="NCBIfam" id="TIGR02937">
    <property type="entry name" value="sigma70-ECF"/>
    <property type="match status" value="1"/>
</dbReference>
<feature type="short sequence motif" description="Interaction with polymerase core subunit RpoC" evidence="6">
    <location>
        <begin position="406"/>
        <end position="409"/>
    </location>
</feature>
<dbReference type="PRINTS" id="PR00046">
    <property type="entry name" value="SIGMA70FCT"/>
</dbReference>
<comment type="subunit">
    <text evidence="6">Interacts transiently with the RNA polymerase catalytic core.</text>
</comment>
<feature type="region of interest" description="Sigma-70 factor domain-4" evidence="6">
    <location>
        <begin position="550"/>
        <end position="603"/>
    </location>
</feature>
<organism evidence="9 10">
    <name type="scientific">Thiothrix winogradskyi</name>
    <dbReference type="NCBI Taxonomy" id="96472"/>
    <lineage>
        <taxon>Bacteria</taxon>
        <taxon>Pseudomonadati</taxon>
        <taxon>Pseudomonadota</taxon>
        <taxon>Gammaproteobacteria</taxon>
        <taxon>Thiotrichales</taxon>
        <taxon>Thiotrichaceae</taxon>
        <taxon>Thiothrix</taxon>
    </lineage>
</organism>
<dbReference type="InterPro" id="IPR000943">
    <property type="entry name" value="RNA_pol_sigma70"/>
</dbReference>
<dbReference type="InterPro" id="IPR012760">
    <property type="entry name" value="RNA_pol_sigma_RpoD_C"/>
</dbReference>
<dbReference type="InterPro" id="IPR050239">
    <property type="entry name" value="Sigma-70_RNA_pol_init_factors"/>
</dbReference>
<dbReference type="Gene3D" id="1.10.601.10">
    <property type="entry name" value="RNA Polymerase Primary Sigma Factor"/>
    <property type="match status" value="1"/>
</dbReference>
<keyword evidence="4 6" id="KW-0238">DNA-binding</keyword>
<dbReference type="InterPro" id="IPR028630">
    <property type="entry name" value="Sigma70_RpoD"/>
</dbReference>
<dbReference type="CDD" id="cd06171">
    <property type="entry name" value="Sigma70_r4"/>
    <property type="match status" value="1"/>
</dbReference>
<evidence type="ECO:0000313" key="10">
    <source>
        <dbReference type="Proteomes" id="UP001054801"/>
    </source>
</evidence>
<protein>
    <recommendedName>
        <fullName evidence="6">RNA polymerase sigma factor RpoD</fullName>
    </recommendedName>
    <alternativeName>
        <fullName evidence="6">Sigma-70</fullName>
    </alternativeName>
</protein>
<dbReference type="InterPro" id="IPR042189">
    <property type="entry name" value="RNA_pol_sigma_70_r1_1_sf"/>
</dbReference>